<dbReference type="OrthoDB" id="336415at2"/>
<dbReference type="PANTHER" id="PTHR43072">
    <property type="entry name" value="N-ACETYLTRANSFERASE"/>
    <property type="match status" value="1"/>
</dbReference>
<dbReference type="InterPro" id="IPR016181">
    <property type="entry name" value="Acyl_CoA_acyltransferase"/>
</dbReference>
<reference evidence="2 3" key="1">
    <citation type="submission" date="2017-01" db="EMBL/GenBank/DDBJ databases">
        <title>New insights into the genetic diversity of Chromobacterium isolated from tropical freshwater lake.</title>
        <authorList>
            <person name="Santos A.B."/>
            <person name="Nascimento A.M."/>
            <person name="Da Silva P.C."/>
        </authorList>
    </citation>
    <scope>NUCLEOTIDE SEQUENCE [LARGE SCALE GENOMIC DNA]</scope>
    <source>
        <strain evidence="2 3">56AF</strain>
    </source>
</reference>
<dbReference type="Pfam" id="PF00583">
    <property type="entry name" value="Acetyltransf_1"/>
    <property type="match status" value="1"/>
</dbReference>
<accession>A0A2S9X2A4</accession>
<gene>
    <name evidence="2" type="ORF">BUE93_14085</name>
</gene>
<dbReference type="RefSeq" id="WP_106077251.1">
    <property type="nucleotide sequence ID" value="NZ_MTBD01000028.1"/>
</dbReference>
<name>A0A2S9X2A4_9NEIS</name>
<protein>
    <recommendedName>
        <fullName evidence="1">N-acetyltransferase domain-containing protein</fullName>
    </recommendedName>
</protein>
<evidence type="ECO:0000259" key="1">
    <source>
        <dbReference type="PROSITE" id="PS51186"/>
    </source>
</evidence>
<sequence length="168" mass="19130">MPSPYTTPYSLQALTADRAEDFWRVTDSVARERRYLSFLEISQQLSAQYVARQLAANAPHLLLLYGDQVVGWCDVSPHEWPIHRHRGTLGMGMLPAHRGLGLGGWLLEQTLALAAKRGFHRVELTVHADNRRAIQLYRRHGFQQEGHLRDAIHIDGRFGDALLMARIN</sequence>
<dbReference type="Proteomes" id="UP000239469">
    <property type="component" value="Unassembled WGS sequence"/>
</dbReference>
<dbReference type="InterPro" id="IPR000182">
    <property type="entry name" value="GNAT_dom"/>
</dbReference>
<evidence type="ECO:0000313" key="3">
    <source>
        <dbReference type="Proteomes" id="UP000239469"/>
    </source>
</evidence>
<dbReference type="Gene3D" id="3.40.630.30">
    <property type="match status" value="1"/>
</dbReference>
<dbReference type="SUPFAM" id="SSF55729">
    <property type="entry name" value="Acyl-CoA N-acyltransferases (Nat)"/>
    <property type="match status" value="1"/>
</dbReference>
<proteinExistence type="predicted"/>
<organism evidence="2 3">
    <name type="scientific">Chromobacterium amazonense</name>
    <dbReference type="NCBI Taxonomy" id="1382803"/>
    <lineage>
        <taxon>Bacteria</taxon>
        <taxon>Pseudomonadati</taxon>
        <taxon>Pseudomonadota</taxon>
        <taxon>Betaproteobacteria</taxon>
        <taxon>Neisseriales</taxon>
        <taxon>Chromobacteriaceae</taxon>
        <taxon>Chromobacterium</taxon>
    </lineage>
</organism>
<dbReference type="GO" id="GO:0016747">
    <property type="term" value="F:acyltransferase activity, transferring groups other than amino-acyl groups"/>
    <property type="evidence" value="ECO:0007669"/>
    <property type="project" value="InterPro"/>
</dbReference>
<evidence type="ECO:0000313" key="2">
    <source>
        <dbReference type="EMBL" id="PRP69813.1"/>
    </source>
</evidence>
<dbReference type="AlphaFoldDB" id="A0A2S9X2A4"/>
<dbReference type="EMBL" id="MTBD01000028">
    <property type="protein sequence ID" value="PRP69813.1"/>
    <property type="molecule type" value="Genomic_DNA"/>
</dbReference>
<comment type="caution">
    <text evidence="2">The sequence shown here is derived from an EMBL/GenBank/DDBJ whole genome shotgun (WGS) entry which is preliminary data.</text>
</comment>
<feature type="domain" description="N-acetyltransferase" evidence="1">
    <location>
        <begin position="9"/>
        <end position="168"/>
    </location>
</feature>
<dbReference type="PROSITE" id="PS51186">
    <property type="entry name" value="GNAT"/>
    <property type="match status" value="1"/>
</dbReference>